<evidence type="ECO:0000313" key="3">
    <source>
        <dbReference type="Proteomes" id="UP001175211"/>
    </source>
</evidence>
<name>A0AA39KCW5_ARMTA</name>
<protein>
    <submittedName>
        <fullName evidence="2">Uncharacterized protein</fullName>
    </submittedName>
</protein>
<keyword evidence="1" id="KW-0812">Transmembrane</keyword>
<dbReference type="PANTHER" id="PTHR40465">
    <property type="entry name" value="CHROMOSOME 1, WHOLE GENOME SHOTGUN SEQUENCE"/>
    <property type="match status" value="1"/>
</dbReference>
<proteinExistence type="predicted"/>
<gene>
    <name evidence="2" type="ORF">EV420DRAFT_1548962</name>
</gene>
<feature type="transmembrane region" description="Helical" evidence="1">
    <location>
        <begin position="97"/>
        <end position="115"/>
    </location>
</feature>
<dbReference type="Proteomes" id="UP001175211">
    <property type="component" value="Unassembled WGS sequence"/>
</dbReference>
<feature type="transmembrane region" description="Helical" evidence="1">
    <location>
        <begin position="167"/>
        <end position="188"/>
    </location>
</feature>
<reference evidence="2" key="1">
    <citation type="submission" date="2023-06" db="EMBL/GenBank/DDBJ databases">
        <authorList>
            <consortium name="Lawrence Berkeley National Laboratory"/>
            <person name="Ahrendt S."/>
            <person name="Sahu N."/>
            <person name="Indic B."/>
            <person name="Wong-Bajracharya J."/>
            <person name="Merenyi Z."/>
            <person name="Ke H.-M."/>
            <person name="Monk M."/>
            <person name="Kocsube S."/>
            <person name="Drula E."/>
            <person name="Lipzen A."/>
            <person name="Balint B."/>
            <person name="Henrissat B."/>
            <person name="Andreopoulos B."/>
            <person name="Martin F.M."/>
            <person name="Harder C.B."/>
            <person name="Rigling D."/>
            <person name="Ford K.L."/>
            <person name="Foster G.D."/>
            <person name="Pangilinan J."/>
            <person name="Papanicolaou A."/>
            <person name="Barry K."/>
            <person name="LaButti K."/>
            <person name="Viragh M."/>
            <person name="Koriabine M."/>
            <person name="Yan M."/>
            <person name="Riley R."/>
            <person name="Champramary S."/>
            <person name="Plett K.L."/>
            <person name="Tsai I.J."/>
            <person name="Slot J."/>
            <person name="Sipos G."/>
            <person name="Plett J."/>
            <person name="Nagy L.G."/>
            <person name="Grigoriev I.V."/>
        </authorList>
    </citation>
    <scope>NUCLEOTIDE SEQUENCE</scope>
    <source>
        <strain evidence="2">CCBAS 213</strain>
    </source>
</reference>
<evidence type="ECO:0000256" key="1">
    <source>
        <dbReference type="SAM" id="Phobius"/>
    </source>
</evidence>
<organism evidence="2 3">
    <name type="scientific">Armillaria tabescens</name>
    <name type="common">Ringless honey mushroom</name>
    <name type="synonym">Agaricus tabescens</name>
    <dbReference type="NCBI Taxonomy" id="1929756"/>
    <lineage>
        <taxon>Eukaryota</taxon>
        <taxon>Fungi</taxon>
        <taxon>Dikarya</taxon>
        <taxon>Basidiomycota</taxon>
        <taxon>Agaricomycotina</taxon>
        <taxon>Agaricomycetes</taxon>
        <taxon>Agaricomycetidae</taxon>
        <taxon>Agaricales</taxon>
        <taxon>Marasmiineae</taxon>
        <taxon>Physalacriaceae</taxon>
        <taxon>Desarmillaria</taxon>
    </lineage>
</organism>
<dbReference type="EMBL" id="JAUEPS010000021">
    <property type="protein sequence ID" value="KAK0457541.1"/>
    <property type="molecule type" value="Genomic_DNA"/>
</dbReference>
<keyword evidence="1" id="KW-0472">Membrane</keyword>
<evidence type="ECO:0000313" key="2">
    <source>
        <dbReference type="EMBL" id="KAK0457541.1"/>
    </source>
</evidence>
<sequence length="210" mass="23672">MSSQPSTAIPCIGNTFGVLYVGATIAVLLFGVSNLQMAIYYKRYPNDWSLYRYSVALLWTLDILHVALTTHALYVYLIDMFGDLAGALVNSVWSFKVQLGMNIGIIIYVQGLYAIRLWKLGRYFHKFLPWFAFLAVVASLGAGIFSIYSLSLAPNLSTIYHMKASVIASSTVVVTDFVIAFMMCYYLHKSRAVMELSKRVMLCMRSFQTF</sequence>
<dbReference type="PANTHER" id="PTHR40465:SF1">
    <property type="entry name" value="DUF6534 DOMAIN-CONTAINING PROTEIN"/>
    <property type="match status" value="1"/>
</dbReference>
<dbReference type="RefSeq" id="XP_060329853.1">
    <property type="nucleotide sequence ID" value="XM_060473407.1"/>
</dbReference>
<dbReference type="AlphaFoldDB" id="A0AA39KCW5"/>
<feature type="transmembrane region" description="Helical" evidence="1">
    <location>
        <begin position="20"/>
        <end position="41"/>
    </location>
</feature>
<dbReference type="GeneID" id="85356955"/>
<keyword evidence="3" id="KW-1185">Reference proteome</keyword>
<accession>A0AA39KCW5</accession>
<keyword evidence="1" id="KW-1133">Transmembrane helix</keyword>
<feature type="transmembrane region" description="Helical" evidence="1">
    <location>
        <begin position="127"/>
        <end position="147"/>
    </location>
</feature>
<feature type="transmembrane region" description="Helical" evidence="1">
    <location>
        <begin position="53"/>
        <end position="77"/>
    </location>
</feature>
<comment type="caution">
    <text evidence="2">The sequence shown here is derived from an EMBL/GenBank/DDBJ whole genome shotgun (WGS) entry which is preliminary data.</text>
</comment>